<gene>
    <name evidence="1" type="ORF">QWY31_08285</name>
</gene>
<evidence type="ECO:0000313" key="1">
    <source>
        <dbReference type="EMBL" id="MDN4165495.1"/>
    </source>
</evidence>
<reference evidence="1" key="1">
    <citation type="submission" date="2023-06" db="EMBL/GenBank/DDBJ databases">
        <title>Cytophagales bacterium Strain LB-30, isolated from soil.</title>
        <authorList>
            <person name="Liu B."/>
        </authorList>
    </citation>
    <scope>NUCLEOTIDE SEQUENCE</scope>
    <source>
        <strain evidence="1">LB-30</strain>
    </source>
</reference>
<proteinExistence type="predicted"/>
<dbReference type="EMBL" id="JAUHJS010000004">
    <property type="protein sequence ID" value="MDN4165495.1"/>
    <property type="molecule type" value="Genomic_DNA"/>
</dbReference>
<keyword evidence="2" id="KW-1185">Reference proteome</keyword>
<evidence type="ECO:0000313" key="2">
    <source>
        <dbReference type="Proteomes" id="UP001168552"/>
    </source>
</evidence>
<dbReference type="RefSeq" id="WP_320004028.1">
    <property type="nucleotide sequence ID" value="NZ_JAUHJS010000004.1"/>
</dbReference>
<sequence>MHTETIEEEIKALEAQISGDMFADMEIRDKIHNLKMKLSGAKPANQEIECVGCGS</sequence>
<name>A0ABT8F4X2_9BACT</name>
<dbReference type="Proteomes" id="UP001168552">
    <property type="component" value="Unassembled WGS sequence"/>
</dbReference>
<protein>
    <submittedName>
        <fullName evidence="1">Uncharacterized protein</fullName>
    </submittedName>
</protein>
<organism evidence="1 2">
    <name type="scientific">Shiella aurantiaca</name>
    <dbReference type="NCBI Taxonomy" id="3058365"/>
    <lineage>
        <taxon>Bacteria</taxon>
        <taxon>Pseudomonadati</taxon>
        <taxon>Bacteroidota</taxon>
        <taxon>Cytophagia</taxon>
        <taxon>Cytophagales</taxon>
        <taxon>Shiellaceae</taxon>
        <taxon>Shiella</taxon>
    </lineage>
</organism>
<accession>A0ABT8F4X2</accession>
<comment type="caution">
    <text evidence="1">The sequence shown here is derived from an EMBL/GenBank/DDBJ whole genome shotgun (WGS) entry which is preliminary data.</text>
</comment>